<feature type="site" description="Transition state stabilizer" evidence="6">
    <location>
        <position position="208"/>
    </location>
</feature>
<dbReference type="GO" id="GO:0046872">
    <property type="term" value="F:metal ion binding"/>
    <property type="evidence" value="ECO:0007669"/>
    <property type="project" value="UniProtKB-KW"/>
</dbReference>
<feature type="site" description="Important for catalytic activity" evidence="6">
    <location>
        <position position="484"/>
    </location>
</feature>
<protein>
    <recommendedName>
        <fullName evidence="8">Endonuclease/exonuclease/phosphatase domain-containing protein</fullName>
    </recommendedName>
</protein>
<feature type="compositionally biased region" description="Low complexity" evidence="7">
    <location>
        <begin position="628"/>
        <end position="654"/>
    </location>
</feature>
<accession>A0ABD3RE20</accession>
<evidence type="ECO:0000256" key="5">
    <source>
        <dbReference type="PIRSR" id="PIRSR604808-2"/>
    </source>
</evidence>
<evidence type="ECO:0000313" key="9">
    <source>
        <dbReference type="EMBL" id="KAL3810016.1"/>
    </source>
</evidence>
<dbReference type="InterPro" id="IPR004808">
    <property type="entry name" value="AP_endonuc_1"/>
</dbReference>
<dbReference type="SUPFAM" id="SSF56219">
    <property type="entry name" value="DNase I-like"/>
    <property type="match status" value="1"/>
</dbReference>
<keyword evidence="2 5" id="KW-0479">Metal-binding</keyword>
<dbReference type="PANTHER" id="PTHR22748">
    <property type="entry name" value="AP ENDONUCLEASE"/>
    <property type="match status" value="1"/>
</dbReference>
<dbReference type="EMBL" id="JALLPB020000359">
    <property type="protein sequence ID" value="KAL3810016.1"/>
    <property type="molecule type" value="Genomic_DNA"/>
</dbReference>
<comment type="similarity">
    <text evidence="1">Belongs to the DNA repair enzymes AP/ExoA family.</text>
</comment>
<evidence type="ECO:0000256" key="7">
    <source>
        <dbReference type="SAM" id="MobiDB-lite"/>
    </source>
</evidence>
<evidence type="ECO:0000256" key="6">
    <source>
        <dbReference type="PIRSR" id="PIRSR604808-3"/>
    </source>
</evidence>
<keyword evidence="4 5" id="KW-0460">Magnesium</keyword>
<dbReference type="InterPro" id="IPR005135">
    <property type="entry name" value="Endo/exonuclease/phosphatase"/>
</dbReference>
<feature type="compositionally biased region" description="Gly residues" evidence="7">
    <location>
        <begin position="338"/>
        <end position="355"/>
    </location>
</feature>
<dbReference type="PANTHER" id="PTHR22748:SF4">
    <property type="entry name" value="DNA-(APURINIC OR APYRIMIDINIC SITE) ENDONUCLEASE 2"/>
    <property type="match status" value="1"/>
</dbReference>
<feature type="region of interest" description="Disordered" evidence="7">
    <location>
        <begin position="240"/>
        <end position="285"/>
    </location>
</feature>
<evidence type="ECO:0000313" key="10">
    <source>
        <dbReference type="Proteomes" id="UP001530377"/>
    </source>
</evidence>
<dbReference type="Gene3D" id="3.60.10.10">
    <property type="entry name" value="Endonuclease/exonuclease/phosphatase"/>
    <property type="match status" value="2"/>
</dbReference>
<feature type="binding site" evidence="5">
    <location>
        <position position="206"/>
    </location>
    <ligand>
        <name>Mg(2+)</name>
        <dbReference type="ChEBI" id="CHEBI:18420"/>
        <label>1</label>
    </ligand>
</feature>
<feature type="domain" description="Endonuclease/exonuclease/phosphatase" evidence="8">
    <location>
        <begin position="5"/>
        <end position="238"/>
    </location>
</feature>
<evidence type="ECO:0000259" key="8">
    <source>
        <dbReference type="Pfam" id="PF03372"/>
    </source>
</evidence>
<feature type="binding site" evidence="5">
    <location>
        <position position="83"/>
    </location>
    <ligand>
        <name>Mg(2+)</name>
        <dbReference type="ChEBI" id="CHEBI:18420"/>
        <label>1</label>
    </ligand>
</feature>
<dbReference type="Proteomes" id="UP001530377">
    <property type="component" value="Unassembled WGS sequence"/>
</dbReference>
<evidence type="ECO:0000256" key="1">
    <source>
        <dbReference type="ARBA" id="ARBA00007092"/>
    </source>
</evidence>
<keyword evidence="10" id="KW-1185">Reference proteome</keyword>
<organism evidence="9 10">
    <name type="scientific">Cyclostephanos tholiformis</name>
    <dbReference type="NCBI Taxonomy" id="382380"/>
    <lineage>
        <taxon>Eukaryota</taxon>
        <taxon>Sar</taxon>
        <taxon>Stramenopiles</taxon>
        <taxon>Ochrophyta</taxon>
        <taxon>Bacillariophyta</taxon>
        <taxon>Coscinodiscophyceae</taxon>
        <taxon>Thalassiosirophycidae</taxon>
        <taxon>Stephanodiscales</taxon>
        <taxon>Stephanodiscaceae</taxon>
        <taxon>Cyclostephanos</taxon>
    </lineage>
</organism>
<feature type="binding site" evidence="5">
    <location>
        <position position="208"/>
    </location>
    <ligand>
        <name>Mg(2+)</name>
        <dbReference type="ChEBI" id="CHEBI:18420"/>
        <label>1</label>
    </ligand>
</feature>
<dbReference type="InterPro" id="IPR036691">
    <property type="entry name" value="Endo/exonu/phosph_ase_sf"/>
</dbReference>
<keyword evidence="5" id="KW-0464">Manganese</keyword>
<feature type="region of interest" description="Disordered" evidence="7">
    <location>
        <begin position="605"/>
        <end position="671"/>
    </location>
</feature>
<evidence type="ECO:0000256" key="2">
    <source>
        <dbReference type="ARBA" id="ARBA00022723"/>
    </source>
</evidence>
<gene>
    <name evidence="9" type="ORF">ACHAXA_006131</name>
</gene>
<feature type="compositionally biased region" description="Acidic residues" evidence="7">
    <location>
        <begin position="250"/>
        <end position="279"/>
    </location>
</feature>
<evidence type="ECO:0000256" key="3">
    <source>
        <dbReference type="ARBA" id="ARBA00022801"/>
    </source>
</evidence>
<evidence type="ECO:0000256" key="4">
    <source>
        <dbReference type="ARBA" id="ARBA00022842"/>
    </source>
</evidence>
<feature type="region of interest" description="Disordered" evidence="7">
    <location>
        <begin position="29"/>
        <end position="60"/>
    </location>
</feature>
<proteinExistence type="inferred from homology"/>
<dbReference type="AlphaFoldDB" id="A0ABD3RE20"/>
<feature type="region of interest" description="Disordered" evidence="7">
    <location>
        <begin position="331"/>
        <end position="356"/>
    </location>
</feature>
<dbReference type="GO" id="GO:0016787">
    <property type="term" value="F:hydrolase activity"/>
    <property type="evidence" value="ECO:0007669"/>
    <property type="project" value="UniProtKB-KW"/>
</dbReference>
<dbReference type="Pfam" id="PF03372">
    <property type="entry name" value="Exo_endo_phos"/>
    <property type="match status" value="1"/>
</dbReference>
<comment type="caution">
    <text evidence="9">The sequence shown here is derived from an EMBL/GenBank/DDBJ whole genome shotgun (WGS) entry which is preliminary data.</text>
</comment>
<name>A0ABD3RE20_9STRA</name>
<reference evidence="9 10" key="1">
    <citation type="submission" date="2024-10" db="EMBL/GenBank/DDBJ databases">
        <title>Updated reference genomes for cyclostephanoid diatoms.</title>
        <authorList>
            <person name="Roberts W.R."/>
            <person name="Alverson A.J."/>
        </authorList>
    </citation>
    <scope>NUCLEOTIDE SEQUENCE [LARGE SCALE GENOMIC DNA]</scope>
    <source>
        <strain evidence="9 10">AJA228-03</strain>
    </source>
</reference>
<comment type="cofactor">
    <cofactor evidence="5">
        <name>Mg(2+)</name>
        <dbReference type="ChEBI" id="CHEBI:18420"/>
    </cofactor>
    <cofactor evidence="5">
        <name>Mn(2+)</name>
        <dbReference type="ChEBI" id="CHEBI:29035"/>
    </cofactor>
    <text evidence="5">Probably binds two magnesium or manganese ions per subunit.</text>
</comment>
<keyword evidence="3" id="KW-0378">Hydrolase</keyword>
<dbReference type="PROSITE" id="PS51435">
    <property type="entry name" value="AP_NUCLEASE_F1_4"/>
    <property type="match status" value="1"/>
</dbReference>
<sequence>MLIVSWNVAGLKPALQRIHDDYCGGRVGGGGGGGGRASATATDPPPPSSSSSSSSHHRVDDANNPLGTFLRLHGNVDVLCLQEHKVPLKSLIDRTEPHRCSFVPGYESYWSTVSDPRCRGFNGVVTYARDGLVLGADSRPLGKSEFDDQGRCVMTDHGAFVLFNVYVPCGSDSTSLPRKMGFLHALRDAMDRQRDVHGKGVILVGDMNIALDGRDVHWEDRRVNVDEVLEEGRLRRLRQRRRRRRGGGGGEDETEDGMEDETNDIDIDDRDDDDEDDDVSSAWQDDVATHWDGIVAALSTLEALPRRTTNPSTGATFDRFRARVMVAAVGPSSSNVDDGGGGGGGEGGGGGGGGRSVMLGDYEDTVENALGRYNLDELTYSDPRTGLDVVYRKRNSVSVRTLSELMAKVCGVHWNEGVRRRISDSDFSGPNPDSPPLLWMRSLLDGENGMVDVFRHLYPNAEARFTCWHQFTQKRYTNEGTRIDYTLVDRSLMEYVEPLPPLPPNDVGCRSMSLLRCGGRDASHPKYVDVDPMGEEAALMAATACGLFESGTYTGGGIAPATRMALDTQFVGKPHTGILYTPPSYSDHVAVSLLMKDDLLSNRIGTSDLIDDGPTRKAQPHKRQRPISSFFSSGGMTSTSSSSLSSCNGFPPSSIAVSGEKRSTISGEMSE</sequence>